<reference evidence="2 3" key="1">
    <citation type="submission" date="2024-03" db="EMBL/GenBank/DDBJ databases">
        <title>Bacilli Hybrid Assemblies.</title>
        <authorList>
            <person name="Kovac J."/>
        </authorList>
    </citation>
    <scope>NUCLEOTIDE SEQUENCE [LARGE SCALE GENOMIC DNA]</scope>
    <source>
        <strain evidence="2 3">FSL R7-0666</strain>
    </source>
</reference>
<organism evidence="2 3">
    <name type="scientific">Alkalicoccobacillus gibsonii</name>
    <dbReference type="NCBI Taxonomy" id="79881"/>
    <lineage>
        <taxon>Bacteria</taxon>
        <taxon>Bacillati</taxon>
        <taxon>Bacillota</taxon>
        <taxon>Bacilli</taxon>
        <taxon>Bacillales</taxon>
        <taxon>Bacillaceae</taxon>
        <taxon>Alkalicoccobacillus</taxon>
    </lineage>
</organism>
<dbReference type="Pfam" id="PF00561">
    <property type="entry name" value="Abhydrolase_1"/>
    <property type="match status" value="1"/>
</dbReference>
<name>A0ABU9VJA3_9BACI</name>
<keyword evidence="2" id="KW-0378">Hydrolase</keyword>
<dbReference type="GO" id="GO:0016787">
    <property type="term" value="F:hydrolase activity"/>
    <property type="evidence" value="ECO:0007669"/>
    <property type="project" value="UniProtKB-KW"/>
</dbReference>
<dbReference type="PRINTS" id="PR00412">
    <property type="entry name" value="EPOXHYDRLASE"/>
</dbReference>
<dbReference type="PANTHER" id="PTHR43689">
    <property type="entry name" value="HYDROLASE"/>
    <property type="match status" value="1"/>
</dbReference>
<sequence length="276" mass="31916">MKRKSEQTTLYMQGTHVYVERWFHSAKTCKGTLLFIHGFLSSSFSFRQLLPSMPAEYDLLCFDLPGFGRSGKEKTFCYDFKNYATLLTELMELYELNHVTLIGHSMGGQVALYTAKQTPERIDSLILLSASAYFHRVKKSMVYSSYVPFFSTLLYSWGRNRDCRPFIDQLMYKKNAVTNEMVLEYGRPLKERGFYDSLACLMRQREGDMSTEDLHSIKQRCLIIWGENDPLIPLSIGKKLSNDLQHATLTVLPETGHLVPEEQPKKTSQLIKRFIT</sequence>
<dbReference type="Gene3D" id="3.40.50.1820">
    <property type="entry name" value="alpha/beta hydrolase"/>
    <property type="match status" value="1"/>
</dbReference>
<evidence type="ECO:0000313" key="3">
    <source>
        <dbReference type="Proteomes" id="UP001418796"/>
    </source>
</evidence>
<dbReference type="SUPFAM" id="SSF53474">
    <property type="entry name" value="alpha/beta-Hydrolases"/>
    <property type="match status" value="1"/>
</dbReference>
<dbReference type="Proteomes" id="UP001418796">
    <property type="component" value="Unassembled WGS sequence"/>
</dbReference>
<evidence type="ECO:0000259" key="1">
    <source>
        <dbReference type="Pfam" id="PF00561"/>
    </source>
</evidence>
<dbReference type="InterPro" id="IPR000073">
    <property type="entry name" value="AB_hydrolase_1"/>
</dbReference>
<comment type="caution">
    <text evidence="2">The sequence shown here is derived from an EMBL/GenBank/DDBJ whole genome shotgun (WGS) entry which is preliminary data.</text>
</comment>
<dbReference type="InterPro" id="IPR000639">
    <property type="entry name" value="Epox_hydrolase-like"/>
</dbReference>
<dbReference type="InterPro" id="IPR029058">
    <property type="entry name" value="AB_hydrolase_fold"/>
</dbReference>
<protein>
    <submittedName>
        <fullName evidence="2">Alpha/beta hydrolase</fullName>
    </submittedName>
</protein>
<evidence type="ECO:0000313" key="2">
    <source>
        <dbReference type="EMBL" id="MEN0643712.1"/>
    </source>
</evidence>
<proteinExistence type="predicted"/>
<dbReference type="EMBL" id="JBCITK010000001">
    <property type="protein sequence ID" value="MEN0643712.1"/>
    <property type="molecule type" value="Genomic_DNA"/>
</dbReference>
<dbReference type="PRINTS" id="PR00111">
    <property type="entry name" value="ABHYDROLASE"/>
</dbReference>
<keyword evidence="3" id="KW-1185">Reference proteome</keyword>
<dbReference type="RefSeq" id="WP_343130593.1">
    <property type="nucleotide sequence ID" value="NZ_JBCITK010000001.1"/>
</dbReference>
<gene>
    <name evidence="2" type="ORF">MKY91_11190</name>
</gene>
<accession>A0ABU9VJA3</accession>
<dbReference type="PANTHER" id="PTHR43689:SF8">
    <property type="entry name" value="ALPHA_BETA-HYDROLASES SUPERFAMILY PROTEIN"/>
    <property type="match status" value="1"/>
</dbReference>
<feature type="domain" description="AB hydrolase-1" evidence="1">
    <location>
        <begin position="32"/>
        <end position="263"/>
    </location>
</feature>